<dbReference type="AlphaFoldDB" id="A0A933NYW2"/>
<accession>A0A933NYW2</accession>
<comment type="caution">
    <text evidence="1">The sequence shown here is derived from an EMBL/GenBank/DDBJ whole genome shotgun (WGS) entry which is preliminary data.</text>
</comment>
<evidence type="ECO:0000313" key="2">
    <source>
        <dbReference type="Proteomes" id="UP000782610"/>
    </source>
</evidence>
<dbReference type="EMBL" id="JACRAF010000025">
    <property type="protein sequence ID" value="MBI4921892.1"/>
    <property type="molecule type" value="Genomic_DNA"/>
</dbReference>
<proteinExistence type="predicted"/>
<evidence type="ECO:0000313" key="1">
    <source>
        <dbReference type="EMBL" id="MBI4921892.1"/>
    </source>
</evidence>
<reference evidence="1" key="1">
    <citation type="submission" date="2020-07" db="EMBL/GenBank/DDBJ databases">
        <title>Huge and variable diversity of episymbiotic CPR bacteria and DPANN archaea in groundwater ecosystems.</title>
        <authorList>
            <person name="He C.Y."/>
            <person name="Keren R."/>
            <person name="Whittaker M."/>
            <person name="Farag I.F."/>
            <person name="Doudna J."/>
            <person name="Cate J.H.D."/>
            <person name="Banfield J.F."/>
        </authorList>
    </citation>
    <scope>NUCLEOTIDE SEQUENCE</scope>
    <source>
        <strain evidence="1">NC_groundwater_1586_Pr3_B-0.1um_66_15</strain>
    </source>
</reference>
<gene>
    <name evidence="1" type="ORF">HY834_09095</name>
</gene>
<dbReference type="Proteomes" id="UP000782610">
    <property type="component" value="Unassembled WGS sequence"/>
</dbReference>
<sequence length="92" mass="10256">MASREQATPVIDFCVDGNHGGRKLLDRAPTIRAEGSSQFMPAQDEAEFPRDYAAGVVSTITRQQMTDQARPNRHHFVTRSVAAKWTEAPEDQ</sequence>
<name>A0A933NYW2_9HYPH</name>
<protein>
    <submittedName>
        <fullName evidence="1">Uncharacterized protein</fullName>
    </submittedName>
</protein>
<organism evidence="1 2">
    <name type="scientific">Devosia nanyangense</name>
    <dbReference type="NCBI Taxonomy" id="1228055"/>
    <lineage>
        <taxon>Bacteria</taxon>
        <taxon>Pseudomonadati</taxon>
        <taxon>Pseudomonadota</taxon>
        <taxon>Alphaproteobacteria</taxon>
        <taxon>Hyphomicrobiales</taxon>
        <taxon>Devosiaceae</taxon>
        <taxon>Devosia</taxon>
    </lineage>
</organism>